<gene>
    <name evidence="7" type="primary">hin</name>
    <name evidence="7" type="ORF">NCTC12264_01993</name>
</gene>
<dbReference type="PROSITE" id="PS00397">
    <property type="entry name" value="RECOMBINASES_1"/>
    <property type="match status" value="1"/>
</dbReference>
<dbReference type="GO" id="GO:0015074">
    <property type="term" value="P:DNA integration"/>
    <property type="evidence" value="ECO:0007669"/>
    <property type="project" value="UniProtKB-KW"/>
</dbReference>
<dbReference type="EMBL" id="UFUZ01000003">
    <property type="protein sequence ID" value="SUX41175.1"/>
    <property type="molecule type" value="Genomic_DNA"/>
</dbReference>
<keyword evidence="1" id="KW-0229">DNA integration</keyword>
<organism evidence="7 8">
    <name type="scientific">Campylobacter upsaliensis</name>
    <dbReference type="NCBI Taxonomy" id="28080"/>
    <lineage>
        <taxon>Bacteria</taxon>
        <taxon>Pseudomonadati</taxon>
        <taxon>Campylobacterota</taxon>
        <taxon>Epsilonproteobacteria</taxon>
        <taxon>Campylobacterales</taxon>
        <taxon>Campylobacteraceae</taxon>
        <taxon>Campylobacter</taxon>
    </lineage>
</organism>
<dbReference type="InterPro" id="IPR006118">
    <property type="entry name" value="Recombinase_CS"/>
</dbReference>
<dbReference type="InterPro" id="IPR050639">
    <property type="entry name" value="SSR_resolvase"/>
</dbReference>
<dbReference type="Gene3D" id="3.40.50.1390">
    <property type="entry name" value="Resolvase, N-terminal catalytic domain"/>
    <property type="match status" value="1"/>
</dbReference>
<evidence type="ECO:0000256" key="4">
    <source>
        <dbReference type="PIRSR" id="PIRSR606118-50"/>
    </source>
</evidence>
<dbReference type="SMART" id="SM00857">
    <property type="entry name" value="Resolvase"/>
    <property type="match status" value="1"/>
</dbReference>
<dbReference type="GO" id="GO:0003677">
    <property type="term" value="F:DNA binding"/>
    <property type="evidence" value="ECO:0007669"/>
    <property type="project" value="UniProtKB-KW"/>
</dbReference>
<dbReference type="PROSITE" id="PS51736">
    <property type="entry name" value="RECOMBINASES_3"/>
    <property type="match status" value="1"/>
</dbReference>
<evidence type="ECO:0000313" key="7">
    <source>
        <dbReference type="EMBL" id="SUX41175.1"/>
    </source>
</evidence>
<evidence type="ECO:0000313" key="8">
    <source>
        <dbReference type="Proteomes" id="UP000254161"/>
    </source>
</evidence>
<dbReference type="CDD" id="cd03768">
    <property type="entry name" value="SR_ResInv"/>
    <property type="match status" value="1"/>
</dbReference>
<dbReference type="PANTHER" id="PTHR30461">
    <property type="entry name" value="DNA-INVERTASE FROM LAMBDOID PROPHAGE"/>
    <property type="match status" value="1"/>
</dbReference>
<dbReference type="InterPro" id="IPR006119">
    <property type="entry name" value="Resolv_N"/>
</dbReference>
<proteinExistence type="predicted"/>
<evidence type="ECO:0000256" key="1">
    <source>
        <dbReference type="ARBA" id="ARBA00022908"/>
    </source>
</evidence>
<evidence type="ECO:0000256" key="5">
    <source>
        <dbReference type="PROSITE-ProRule" id="PRU10137"/>
    </source>
</evidence>
<evidence type="ECO:0000256" key="3">
    <source>
        <dbReference type="ARBA" id="ARBA00023172"/>
    </source>
</evidence>
<feature type="active site" description="O-(5'-phospho-DNA)-serine intermediate" evidence="4 5">
    <location>
        <position position="9"/>
    </location>
</feature>
<dbReference type="Proteomes" id="UP000254161">
    <property type="component" value="Unassembled WGS sequence"/>
</dbReference>
<protein>
    <submittedName>
        <fullName evidence="7">Site-specific recombinase/resolvase</fullName>
    </submittedName>
</protein>
<evidence type="ECO:0000256" key="2">
    <source>
        <dbReference type="ARBA" id="ARBA00023125"/>
    </source>
</evidence>
<evidence type="ECO:0000259" key="6">
    <source>
        <dbReference type="PROSITE" id="PS51736"/>
    </source>
</evidence>
<accession>A0A381F3N6</accession>
<dbReference type="GO" id="GO:0000150">
    <property type="term" value="F:DNA strand exchange activity"/>
    <property type="evidence" value="ECO:0007669"/>
    <property type="project" value="InterPro"/>
</dbReference>
<sequence>MVLAYIRVSTNKQDIETQKYQILQYAFNEKLNIDEFIEVQQSSAKSPHKRKINELKSKVNKGDILIVYEISRLGRSMFETMNLILELSEQGIQFVFLKQPELSSFNNAHSKLLLSFYTYMAEVEKDFISQRTKAGLEKARANGKILGRPVGSYSSMYDENIEVIKELIAKELSLKSIWKFIGKKGNYVTFYNFCKSRKLIVKNLS</sequence>
<dbReference type="PANTHER" id="PTHR30461:SF19">
    <property type="entry name" value="SITE-SPECIFIC RECOMBINASE RESOLVASE FAMILY"/>
    <property type="match status" value="1"/>
</dbReference>
<dbReference type="InterPro" id="IPR036162">
    <property type="entry name" value="Resolvase-like_N_sf"/>
</dbReference>
<feature type="domain" description="Resolvase/invertase-type recombinase catalytic" evidence="6">
    <location>
        <begin position="1"/>
        <end position="143"/>
    </location>
</feature>
<dbReference type="RefSeq" id="WP_004276291.1">
    <property type="nucleotide sequence ID" value="NZ_JANKIR010000101.1"/>
</dbReference>
<keyword evidence="3" id="KW-0233">DNA recombination</keyword>
<keyword evidence="2" id="KW-0238">DNA-binding</keyword>
<name>A0A381F3N6_CAMUP</name>
<dbReference type="Pfam" id="PF00239">
    <property type="entry name" value="Resolvase"/>
    <property type="match status" value="1"/>
</dbReference>
<dbReference type="SUPFAM" id="SSF53041">
    <property type="entry name" value="Resolvase-like"/>
    <property type="match status" value="1"/>
</dbReference>
<reference evidence="7 8" key="1">
    <citation type="submission" date="2018-06" db="EMBL/GenBank/DDBJ databases">
        <authorList>
            <consortium name="Pathogen Informatics"/>
            <person name="Doyle S."/>
        </authorList>
    </citation>
    <scope>NUCLEOTIDE SEQUENCE [LARGE SCALE GENOMIC DNA]</scope>
    <source>
        <strain evidence="7 8">NCTC12264</strain>
    </source>
</reference>
<dbReference type="AlphaFoldDB" id="A0A381F3N6"/>